<dbReference type="EMBL" id="PGTN01000004">
    <property type="protein sequence ID" value="PJF48903.1"/>
    <property type="molecule type" value="Genomic_DNA"/>
</dbReference>
<accession>A0A2M8QGG7</accession>
<comment type="caution">
    <text evidence="12">The sequence shown here is derived from an EMBL/GenBank/DDBJ whole genome shotgun (WGS) entry which is preliminary data.</text>
</comment>
<dbReference type="GO" id="GO:0016881">
    <property type="term" value="F:acid-amino acid ligase activity"/>
    <property type="evidence" value="ECO:0007669"/>
    <property type="project" value="UniProtKB-UniRule"/>
</dbReference>
<feature type="domain" description="Mur ligase central" evidence="11">
    <location>
        <begin position="117"/>
        <end position="327"/>
    </location>
</feature>
<comment type="similarity">
    <text evidence="1 7">Belongs to the MurCDEF family. MurE subfamily.</text>
</comment>
<reference evidence="12 13" key="1">
    <citation type="submission" date="2017-11" db="EMBL/GenBank/DDBJ databases">
        <title>Evolution of Phototrophy in the Chloroflexi Phylum Driven by Horizontal Gene Transfer.</title>
        <authorList>
            <person name="Ward L.M."/>
            <person name="Hemp J."/>
            <person name="Shih P.M."/>
            <person name="Mcglynn S.E."/>
            <person name="Fischer W."/>
        </authorList>
    </citation>
    <scope>NUCLEOTIDE SEQUENCE [LARGE SCALE GENOMIC DNA]</scope>
    <source>
        <strain evidence="12">JP3_7</strain>
    </source>
</reference>
<keyword evidence="5 7" id="KW-0131">Cell cycle</keyword>
<keyword evidence="3 7" id="KW-0133">Cell shape</keyword>
<comment type="function">
    <text evidence="7">Catalyzes the addition of an amino acid to the nucleotide precursor UDP-N-acetylmuramoyl-L-alanyl-D-glutamate (UMAG) in the biosynthesis of bacterial cell-wall peptidoglycan.</text>
</comment>
<organism evidence="12 13">
    <name type="scientific">Candidatus Thermofonsia Clade 3 bacterium</name>
    <dbReference type="NCBI Taxonomy" id="2364212"/>
    <lineage>
        <taxon>Bacteria</taxon>
        <taxon>Bacillati</taxon>
        <taxon>Chloroflexota</taxon>
        <taxon>Candidatus Thermofontia</taxon>
        <taxon>Candidatus Thermofonsia Clade 3</taxon>
    </lineage>
</organism>
<evidence type="ECO:0000259" key="11">
    <source>
        <dbReference type="Pfam" id="PF08245"/>
    </source>
</evidence>
<dbReference type="InterPro" id="IPR036565">
    <property type="entry name" value="Mur-like_cat_sf"/>
</dbReference>
<keyword evidence="7" id="KW-0067">ATP-binding</keyword>
<dbReference type="EC" id="6.3.2.-" evidence="7"/>
<feature type="domain" description="Mur ligase C-terminal" evidence="10">
    <location>
        <begin position="349"/>
        <end position="479"/>
    </location>
</feature>
<evidence type="ECO:0000256" key="7">
    <source>
        <dbReference type="HAMAP-Rule" id="MF_00208"/>
    </source>
</evidence>
<dbReference type="InterPro" id="IPR036615">
    <property type="entry name" value="Mur_ligase_C_dom_sf"/>
</dbReference>
<keyword evidence="4 7" id="KW-0573">Peptidoglycan synthesis</keyword>
<dbReference type="Proteomes" id="UP000230790">
    <property type="component" value="Unassembled WGS sequence"/>
</dbReference>
<protein>
    <recommendedName>
        <fullName evidence="7">UDP-N-acetylmuramyl-tripeptide synthetase</fullName>
        <ecNumber evidence="7">6.3.2.-</ecNumber>
    </recommendedName>
    <alternativeName>
        <fullName evidence="7">UDP-MurNAc-tripeptide synthetase</fullName>
    </alternativeName>
</protein>
<dbReference type="Pfam" id="PF01225">
    <property type="entry name" value="Mur_ligase"/>
    <property type="match status" value="1"/>
</dbReference>
<keyword evidence="7 12" id="KW-0436">Ligase</keyword>
<dbReference type="Pfam" id="PF08245">
    <property type="entry name" value="Mur_ligase_M"/>
    <property type="match status" value="1"/>
</dbReference>
<feature type="binding site" evidence="7">
    <location>
        <position position="198"/>
    </location>
    <ligand>
        <name>UDP-N-acetyl-alpha-D-muramoyl-L-alanyl-D-glutamate</name>
        <dbReference type="ChEBI" id="CHEBI:83900"/>
    </ligand>
</feature>
<keyword evidence="7" id="KW-0547">Nucleotide-binding</keyword>
<sequence>MAQSLLALLERAGLSAPPSAQDIWITGVTDDSRRVQPGNLFVAYKGMAADGRTFIPQAIERGAAAVVCESDRQGGGDSVSTLEARCSIPVSNGRRAFALLCAAWHDFPSRRMTVVGVTGTDGKTTTTHLIFSILRAAGHETGMINTVNAVIGDRALDTGLHTTTPDADEVQALLAQMRDAGTTHCVLEVTSHSLAHHRVDGVDFDVAVITNITHDHLDLHGSREAYRAAKARLFEMAPVHVLNVDDDYSLNYLVKLPARQRIFYSREIQPNGNYGGWWLYAPRADHAAGVIEAYAFRHGDRPLALPLRTHLIGDYNISNTLAAAGAALALGASPEAIQVGVAALRGIPGRMERIDEGQPYLAVVDFAHTPNALEQALLTLRRIAPGRLIVVFGCAGERDVQKRFLMGKVAAELADVAIFTAEDPRGESLDAIFAEMDRGARAAQPARAVIRHEPDRGEAIRQACALAVPGDVVVACGKGHEQSLCFGATEYAWDDREAMRRAIRGERLALGELAPAANEPPRS</sequence>
<evidence type="ECO:0000259" key="9">
    <source>
        <dbReference type="Pfam" id="PF01225"/>
    </source>
</evidence>
<comment type="cofactor">
    <cofactor evidence="7">
        <name>Mg(2+)</name>
        <dbReference type="ChEBI" id="CHEBI:18420"/>
    </cofactor>
</comment>
<gene>
    <name evidence="7" type="primary">murE</name>
    <name evidence="12" type="ORF">CUN48_01180</name>
</gene>
<comment type="subcellular location">
    <subcellularLocation>
        <location evidence="7 8">Cytoplasm</location>
    </subcellularLocation>
</comment>
<feature type="binding site" evidence="7">
    <location>
        <position position="190"/>
    </location>
    <ligand>
        <name>UDP-N-acetyl-alpha-D-muramoyl-L-alanyl-D-glutamate</name>
        <dbReference type="ChEBI" id="CHEBI:83900"/>
    </ligand>
</feature>
<keyword evidence="6 7" id="KW-0961">Cell wall biogenesis/degradation</keyword>
<evidence type="ECO:0000256" key="2">
    <source>
        <dbReference type="ARBA" id="ARBA00022618"/>
    </source>
</evidence>
<dbReference type="GO" id="GO:0008360">
    <property type="term" value="P:regulation of cell shape"/>
    <property type="evidence" value="ECO:0007669"/>
    <property type="project" value="UniProtKB-KW"/>
</dbReference>
<dbReference type="PANTHER" id="PTHR23135:SF4">
    <property type="entry name" value="UDP-N-ACETYLMURAMOYL-L-ALANYL-D-GLUTAMATE--2,6-DIAMINOPIMELATE LIGASE MURE HOMOLOG, CHLOROPLASTIC"/>
    <property type="match status" value="1"/>
</dbReference>
<dbReference type="InterPro" id="IPR000713">
    <property type="entry name" value="Mur_ligase_N"/>
</dbReference>
<comment type="caution">
    <text evidence="7">Lacks conserved residue(s) required for the propagation of feature annotation.</text>
</comment>
<evidence type="ECO:0000313" key="12">
    <source>
        <dbReference type="EMBL" id="PJF48903.1"/>
    </source>
</evidence>
<dbReference type="GO" id="GO:0005737">
    <property type="term" value="C:cytoplasm"/>
    <property type="evidence" value="ECO:0007669"/>
    <property type="project" value="UniProtKB-SubCell"/>
</dbReference>
<dbReference type="GO" id="GO:0071555">
    <property type="term" value="P:cell wall organization"/>
    <property type="evidence" value="ECO:0007669"/>
    <property type="project" value="UniProtKB-KW"/>
</dbReference>
<dbReference type="InterPro" id="IPR035911">
    <property type="entry name" value="MurE/MurF_N"/>
</dbReference>
<evidence type="ECO:0000256" key="6">
    <source>
        <dbReference type="ARBA" id="ARBA00023316"/>
    </source>
</evidence>
<keyword evidence="7" id="KW-0963">Cytoplasm</keyword>
<dbReference type="InterPro" id="IPR004101">
    <property type="entry name" value="Mur_ligase_C"/>
</dbReference>
<dbReference type="InterPro" id="IPR013221">
    <property type="entry name" value="Mur_ligase_cen"/>
</dbReference>
<dbReference type="InterPro" id="IPR005761">
    <property type="entry name" value="UDP-N-AcMur-Glu-dNH2Pim_ligase"/>
</dbReference>
<dbReference type="PANTHER" id="PTHR23135">
    <property type="entry name" value="MUR LIGASE FAMILY MEMBER"/>
    <property type="match status" value="1"/>
</dbReference>
<evidence type="ECO:0000256" key="1">
    <source>
        <dbReference type="ARBA" id="ARBA00005898"/>
    </source>
</evidence>
<dbReference type="GO" id="GO:0000287">
    <property type="term" value="F:magnesium ion binding"/>
    <property type="evidence" value="ECO:0007669"/>
    <property type="project" value="UniProtKB-UniRule"/>
</dbReference>
<feature type="binding site" evidence="7">
    <location>
        <begin position="119"/>
        <end position="125"/>
    </location>
    <ligand>
        <name>ATP</name>
        <dbReference type="ChEBI" id="CHEBI:30616"/>
    </ligand>
</feature>
<dbReference type="HAMAP" id="MF_00208">
    <property type="entry name" value="MurE"/>
    <property type="match status" value="1"/>
</dbReference>
<evidence type="ECO:0000256" key="3">
    <source>
        <dbReference type="ARBA" id="ARBA00022960"/>
    </source>
</evidence>
<evidence type="ECO:0000313" key="13">
    <source>
        <dbReference type="Proteomes" id="UP000230790"/>
    </source>
</evidence>
<dbReference type="Gene3D" id="3.40.1190.10">
    <property type="entry name" value="Mur-like, catalytic domain"/>
    <property type="match status" value="1"/>
</dbReference>
<dbReference type="Gene3D" id="3.40.1390.10">
    <property type="entry name" value="MurE/MurF, N-terminal domain"/>
    <property type="match status" value="1"/>
</dbReference>
<dbReference type="GO" id="GO:0009252">
    <property type="term" value="P:peptidoglycan biosynthetic process"/>
    <property type="evidence" value="ECO:0007669"/>
    <property type="project" value="UniProtKB-UniRule"/>
</dbReference>
<dbReference type="SUPFAM" id="SSF53244">
    <property type="entry name" value="MurD-like peptide ligases, peptide-binding domain"/>
    <property type="match status" value="1"/>
</dbReference>
<keyword evidence="7" id="KW-0460">Magnesium</keyword>
<evidence type="ECO:0000256" key="4">
    <source>
        <dbReference type="ARBA" id="ARBA00022984"/>
    </source>
</evidence>
<dbReference type="SUPFAM" id="SSF53623">
    <property type="entry name" value="MurD-like peptide ligases, catalytic domain"/>
    <property type="match status" value="1"/>
</dbReference>
<dbReference type="AlphaFoldDB" id="A0A2M8QGG7"/>
<dbReference type="GO" id="GO:0005524">
    <property type="term" value="F:ATP binding"/>
    <property type="evidence" value="ECO:0007669"/>
    <property type="project" value="UniProtKB-UniRule"/>
</dbReference>
<dbReference type="Gene3D" id="3.90.190.20">
    <property type="entry name" value="Mur ligase, C-terminal domain"/>
    <property type="match status" value="1"/>
</dbReference>
<keyword evidence="2 7" id="KW-0132">Cell division</keyword>
<dbReference type="GO" id="GO:0051301">
    <property type="term" value="P:cell division"/>
    <property type="evidence" value="ECO:0007669"/>
    <property type="project" value="UniProtKB-KW"/>
</dbReference>
<feature type="modified residue" description="N6-carboxylysine" evidence="7">
    <location>
        <position position="230"/>
    </location>
</feature>
<evidence type="ECO:0000256" key="5">
    <source>
        <dbReference type="ARBA" id="ARBA00023306"/>
    </source>
</evidence>
<dbReference type="NCBIfam" id="TIGR01085">
    <property type="entry name" value="murE"/>
    <property type="match status" value="1"/>
</dbReference>
<evidence type="ECO:0000256" key="8">
    <source>
        <dbReference type="RuleBase" id="RU004135"/>
    </source>
</evidence>
<dbReference type="Pfam" id="PF02875">
    <property type="entry name" value="Mur_ligase_C"/>
    <property type="match status" value="1"/>
</dbReference>
<dbReference type="NCBIfam" id="NF001126">
    <property type="entry name" value="PRK00139.1-4"/>
    <property type="match status" value="1"/>
</dbReference>
<comment type="PTM">
    <text evidence="7">Carboxylation is probably crucial for Mg(2+) binding and, consequently, for the gamma-phosphate positioning of ATP.</text>
</comment>
<feature type="domain" description="Mur ligase N-terminal catalytic" evidence="9">
    <location>
        <begin position="25"/>
        <end position="72"/>
    </location>
</feature>
<comment type="pathway">
    <text evidence="7 8">Cell wall biogenesis; peptidoglycan biosynthesis.</text>
</comment>
<feature type="binding site" evidence="7">
    <location>
        <begin position="163"/>
        <end position="164"/>
    </location>
    <ligand>
        <name>UDP-N-acetyl-alpha-D-muramoyl-L-alanyl-D-glutamate</name>
        <dbReference type="ChEBI" id="CHEBI:83900"/>
    </ligand>
</feature>
<evidence type="ECO:0000259" key="10">
    <source>
        <dbReference type="Pfam" id="PF02875"/>
    </source>
</evidence>
<dbReference type="UniPathway" id="UPA00219"/>
<name>A0A2M8QGG7_9CHLR</name>
<proteinExistence type="inferred from homology"/>
<feature type="binding site" evidence="7">
    <location>
        <position position="32"/>
    </location>
    <ligand>
        <name>UDP-N-acetyl-alpha-D-muramoyl-L-alanyl-D-glutamate</name>
        <dbReference type="ChEBI" id="CHEBI:83900"/>
    </ligand>
</feature>
<dbReference type="SUPFAM" id="SSF63418">
    <property type="entry name" value="MurE/MurF N-terminal domain"/>
    <property type="match status" value="1"/>
</dbReference>